<reference evidence="2 3" key="1">
    <citation type="submission" date="2017-04" db="EMBL/GenBank/DDBJ databases">
        <title>Complete genome sequence of Flavobacterium kingsejong AJ004.</title>
        <authorList>
            <person name="Lee P.C."/>
        </authorList>
    </citation>
    <scope>NUCLEOTIDE SEQUENCE [LARGE SCALE GENOMIC DNA]</scope>
    <source>
        <strain evidence="2 3">AJ004</strain>
    </source>
</reference>
<dbReference type="Gene3D" id="3.30.70.100">
    <property type="match status" value="1"/>
</dbReference>
<dbReference type="PROSITE" id="PS50846">
    <property type="entry name" value="HMA_2"/>
    <property type="match status" value="1"/>
</dbReference>
<dbReference type="EMBL" id="CP020919">
    <property type="protein sequence ID" value="AWG24169.1"/>
    <property type="molecule type" value="Genomic_DNA"/>
</dbReference>
<evidence type="ECO:0000313" key="2">
    <source>
        <dbReference type="EMBL" id="AWG24169.1"/>
    </source>
</evidence>
<dbReference type="SUPFAM" id="SSF55008">
    <property type="entry name" value="HMA, heavy metal-associated domain"/>
    <property type="match status" value="1"/>
</dbReference>
<dbReference type="CDD" id="cd00371">
    <property type="entry name" value="HMA"/>
    <property type="match status" value="1"/>
</dbReference>
<dbReference type="InterPro" id="IPR036163">
    <property type="entry name" value="HMA_dom_sf"/>
</dbReference>
<accession>A0A2S1LKF7</accession>
<dbReference type="RefSeq" id="WP_108735823.1">
    <property type="nucleotide sequence ID" value="NZ_CP020919.1"/>
</dbReference>
<evidence type="ECO:0000313" key="3">
    <source>
        <dbReference type="Proteomes" id="UP000244677"/>
    </source>
</evidence>
<feature type="domain" description="HMA" evidence="1">
    <location>
        <begin position="1"/>
        <end position="67"/>
    </location>
</feature>
<gene>
    <name evidence="2" type="ORF">FK004_02495</name>
</gene>
<dbReference type="GO" id="GO:0046872">
    <property type="term" value="F:metal ion binding"/>
    <property type="evidence" value="ECO:0007669"/>
    <property type="project" value="InterPro"/>
</dbReference>
<dbReference type="InterPro" id="IPR006121">
    <property type="entry name" value="HMA_dom"/>
</dbReference>
<name>A0A2S1LKF7_9FLAO</name>
<keyword evidence="3" id="KW-1185">Reference proteome</keyword>
<proteinExistence type="predicted"/>
<protein>
    <recommendedName>
        <fullName evidence="1">HMA domain-containing protein</fullName>
    </recommendedName>
</protein>
<evidence type="ECO:0000259" key="1">
    <source>
        <dbReference type="PROSITE" id="PS50846"/>
    </source>
</evidence>
<dbReference type="Proteomes" id="UP000244677">
    <property type="component" value="Chromosome"/>
</dbReference>
<dbReference type="OrthoDB" id="677920at2"/>
<dbReference type="AlphaFoldDB" id="A0A2S1LKF7"/>
<dbReference type="Pfam" id="PF00403">
    <property type="entry name" value="HMA"/>
    <property type="match status" value="1"/>
</dbReference>
<organism evidence="2 3">
    <name type="scientific">Flavobacterium kingsejongi</name>
    <dbReference type="NCBI Taxonomy" id="1678728"/>
    <lineage>
        <taxon>Bacteria</taxon>
        <taxon>Pseudomonadati</taxon>
        <taxon>Bacteroidota</taxon>
        <taxon>Flavobacteriia</taxon>
        <taxon>Flavobacteriales</taxon>
        <taxon>Flavobacteriaceae</taxon>
        <taxon>Flavobacterium</taxon>
    </lineage>
</organism>
<dbReference type="KEGG" id="fki:FK004_02495"/>
<sequence length="70" mass="7476">MKTIHFKTNINCGACVAKVTPVLDDQKGISEWKVDTANPDKTLTVSGEDIAESELIAVLAKAGYKATPLD</sequence>